<keyword evidence="5" id="KW-0677">Repeat</keyword>
<feature type="domain" description="P-type" evidence="16">
    <location>
        <begin position="970"/>
        <end position="1018"/>
    </location>
</feature>
<keyword evidence="6" id="KW-0378">Hydrolase</keyword>
<keyword evidence="4 15" id="KW-0812">Transmembrane</keyword>
<evidence type="ECO:0000256" key="12">
    <source>
        <dbReference type="ARBA" id="ARBA00023295"/>
    </source>
</evidence>
<comment type="caution">
    <text evidence="17">The sequence shown here is derived from an EMBL/GenBank/DDBJ whole genome shotgun (WGS) entry which is preliminary data.</text>
</comment>
<dbReference type="InterPro" id="IPR030458">
    <property type="entry name" value="Glyco_hydro_31_AS"/>
</dbReference>
<dbReference type="PROSITE" id="PS51448">
    <property type="entry name" value="P_TREFOIL_2"/>
    <property type="match status" value="2"/>
</dbReference>
<dbReference type="SUPFAM" id="SSF74650">
    <property type="entry name" value="Galactose mutarotase-like"/>
    <property type="match status" value="2"/>
</dbReference>
<keyword evidence="7" id="KW-0735">Signal-anchor</keyword>
<keyword evidence="3" id="KW-0765">Sulfation</keyword>
<feature type="region of interest" description="Disordered" evidence="14">
    <location>
        <begin position="57"/>
        <end position="82"/>
    </location>
</feature>
<dbReference type="Gene3D" id="2.60.40.1180">
    <property type="entry name" value="Golgi alpha-mannosidase II"/>
    <property type="match status" value="4"/>
</dbReference>
<dbReference type="Proteomes" id="UP001634394">
    <property type="component" value="Unassembled WGS sequence"/>
</dbReference>
<feature type="disulfide bond" evidence="13">
    <location>
        <begin position="997"/>
        <end position="1014"/>
    </location>
</feature>
<evidence type="ECO:0000256" key="8">
    <source>
        <dbReference type="ARBA" id="ARBA00022989"/>
    </source>
</evidence>
<dbReference type="FunFam" id="2.60.40.1180:FF:000005">
    <property type="entry name" value="Maltase-glucoamylase, intestinal"/>
    <property type="match status" value="1"/>
</dbReference>
<name>A0ABD3W7A6_SINWO</name>
<evidence type="ECO:0000256" key="5">
    <source>
        <dbReference type="ARBA" id="ARBA00022737"/>
    </source>
</evidence>
<evidence type="ECO:0000256" key="11">
    <source>
        <dbReference type="ARBA" id="ARBA00023180"/>
    </source>
</evidence>
<gene>
    <name evidence="17" type="ORF">ACJMK2_042099</name>
</gene>
<keyword evidence="12" id="KW-0326">Glycosidase</keyword>
<dbReference type="SMART" id="SM00018">
    <property type="entry name" value="PD"/>
    <property type="match status" value="2"/>
</dbReference>
<evidence type="ECO:0000256" key="3">
    <source>
        <dbReference type="ARBA" id="ARBA00022641"/>
    </source>
</evidence>
<dbReference type="CDD" id="cd00111">
    <property type="entry name" value="Trefoil"/>
    <property type="match status" value="2"/>
</dbReference>
<dbReference type="Gene3D" id="3.20.20.80">
    <property type="entry name" value="Glycosidases"/>
    <property type="match status" value="2"/>
</dbReference>
<dbReference type="FunFam" id="2.60.40.1180:FF:000001">
    <property type="entry name" value="Maltase-glucoamylase, intestinal"/>
    <property type="match status" value="1"/>
</dbReference>
<feature type="domain" description="P-type" evidence="16">
    <location>
        <begin position="72"/>
        <end position="125"/>
    </location>
</feature>
<comment type="subcellular location">
    <subcellularLocation>
        <location evidence="1">Membrane</location>
        <topology evidence="1">Single-pass membrane protein</topology>
    </subcellularLocation>
</comment>
<dbReference type="CDD" id="cd14752">
    <property type="entry name" value="GH31_N"/>
    <property type="match status" value="2"/>
</dbReference>
<dbReference type="PANTHER" id="PTHR22762:SF133">
    <property type="entry name" value="P-TYPE DOMAIN-CONTAINING PROTEIN"/>
    <property type="match status" value="1"/>
</dbReference>
<dbReference type="GO" id="GO:0090599">
    <property type="term" value="F:alpha-glucosidase activity"/>
    <property type="evidence" value="ECO:0007669"/>
    <property type="project" value="UniProtKB-ARBA"/>
</dbReference>
<evidence type="ECO:0000313" key="18">
    <source>
        <dbReference type="Proteomes" id="UP001634394"/>
    </source>
</evidence>
<evidence type="ECO:0000256" key="9">
    <source>
        <dbReference type="ARBA" id="ARBA00023136"/>
    </source>
</evidence>
<evidence type="ECO:0000259" key="16">
    <source>
        <dbReference type="PROSITE" id="PS51448"/>
    </source>
</evidence>
<evidence type="ECO:0000256" key="1">
    <source>
        <dbReference type="ARBA" id="ARBA00004167"/>
    </source>
</evidence>
<protein>
    <recommendedName>
        <fullName evidence="16">P-type domain-containing protein</fullName>
    </recommendedName>
</protein>
<evidence type="ECO:0000256" key="14">
    <source>
        <dbReference type="SAM" id="MobiDB-lite"/>
    </source>
</evidence>
<evidence type="ECO:0000256" key="13">
    <source>
        <dbReference type="PROSITE-ProRule" id="PRU00779"/>
    </source>
</evidence>
<dbReference type="SUPFAM" id="SSF51445">
    <property type="entry name" value="(Trans)glycosidases"/>
    <property type="match status" value="2"/>
</dbReference>
<dbReference type="GO" id="GO:0045177">
    <property type="term" value="C:apical part of cell"/>
    <property type="evidence" value="ECO:0007669"/>
    <property type="project" value="UniProtKB-ARBA"/>
</dbReference>
<dbReference type="Gene3D" id="4.10.110.10">
    <property type="entry name" value="Spasmolytic Protein, domain 1"/>
    <property type="match status" value="2"/>
</dbReference>
<dbReference type="Pfam" id="PF00088">
    <property type="entry name" value="Trefoil"/>
    <property type="match status" value="2"/>
</dbReference>
<dbReference type="SUPFAM" id="SSF51011">
    <property type="entry name" value="Glycosyl hydrolase domain"/>
    <property type="match status" value="2"/>
</dbReference>
<dbReference type="InterPro" id="IPR000519">
    <property type="entry name" value="P_trefoil_dom"/>
</dbReference>
<dbReference type="PANTHER" id="PTHR22762">
    <property type="entry name" value="ALPHA-GLUCOSIDASE"/>
    <property type="match status" value="1"/>
</dbReference>
<evidence type="ECO:0000256" key="10">
    <source>
        <dbReference type="ARBA" id="ARBA00023157"/>
    </source>
</evidence>
<dbReference type="Gene3D" id="2.60.40.1760">
    <property type="entry name" value="glycosyl hydrolase (family 31)"/>
    <property type="match status" value="2"/>
</dbReference>
<dbReference type="PROSITE" id="PS00129">
    <property type="entry name" value="GLYCOSYL_HYDROL_F31_1"/>
    <property type="match status" value="1"/>
</dbReference>
<sequence length="3663" mass="418595">MYKFVEEGPPQTEEASGRSSVFSFKRIVIVLALLIALAAVVGVTVYITTREKSNGSVNLISTTQPTTTLTSSSSSPSSEKLSRRIDCFPEAKGKVETLTKEKCEERKCTYDPQPDDVVPDCYFSEHVGYMVVGQENTAFGVRVDLELRGNGPFGRDIKKIVMEVEMRHNDILHFKFDDPVFKRFKVPNSLDLPKIKAINPVYELRITRNDSLAFQIIRKSNGRVLWDTSVGGFVFSDQFLQISTILPSKNIYGFGENLHKSFRHDLNYRTWPMWSRDQAPTWTANSNLYGVHPFYTCLEDDGKSHGVLLWNSNAQDYSLTPLPMLTYRTIGGILDFYMFFGPEPETVIQQYTQLIGRPFMPPYWSLGFQLCRYGYNSLDNLKAAVRRTKQYNIPHDVQYADIDHMNESQDFTIDDIHFKGLNDYFQELRAGGMRTIIILDPCFITNVTDYEPYINLTQVEGAIKWPDDYAVSDKDKDHTGAVLGYVWPKGKVVFPDFFNPKTEELWKRLIVKHRQRLVFDALWIDMNEPANFGTNEDRPWNWPVDAKPYWSLKCPESLLDDPPYRTMAAYVHDDKASGKVARLSEKTLCGIHRQGEKGEYRHYDVHSLYGWRQTPSTLQGAQLATGERSMVLSRSTFPGSGKYAGHWLGDNDSKWPDLADSIIGMLEFNLFGIPYIGADICGFWGNTTAEMCKRWMQLGAFYTFSRNHNGIGNIDQDPGSFGPEVAEASREAIETRYWLLPYLYTLFYRAHVDGHTVVRPLFHEFSADNKTYGIDRQFLWGHALMIVPILQEQQRYLSFYLPEGYWYSWYTGERFVGPLHKNITVNDSSKTELFVRGGTCLPQQRPANNTHFSRQNPMKLLVALDNQGRASGELFWDDGQSIDTYESGTYYLATFQAEMDSLQLVLNHNKYKASQFFDAIEVFGVENNVQSVQLDDGTSLNFTFNPQTKVLKITNLSLHLDAAFRITWRTKTDEEISRIDCYPDRLGYVDNVTKEKCEARRCIYQETNNNAPACFFPKQDYGYRVAGGRVETALGFRLPLTRRGSSPFSKDIENIIFEVELRGDNALRFKFDVNNSSERYKVPMTLNLPSHRGIQPRYEVIITSNDTFSFQVRRRGSGAIIWDSSVGGLTFADQFLQIATKLPTFNVYGFGENVHKSFRHNMNHKIWPMFSRDQGVGVDDRNNHYGVHPYYMCMEEDGQAHGVLLLNSNAQDYTFSPLPMLTYRTIGGILDFYIFLGPEPENVVQQYTEAIGRPYMPPYWSLGFQLCRYGYNHIDNLKAAVNRTRVAEIPHDVQYADIDHMDERKDFTVDNKAFQGLNDYFKSLQEGGMHTIIILDPALISNETNYTPYEKMKAVNGSIMWPDNYPVPEGSKDPGGSLLGYVWPKGKTVFPDFFKNETQRVWKELIIEHHNHTLVFDGLWIDMNEPASFGTNEEKPFNWPEDDKPYWSLKCAGSGSNTYELPPYRTMASFAYDDQAKNSTAMLSDKTICMAARQGHNNEYMHYDVHSLYGWSQTLSTLEGLRAATGKRGIVISRSTFPGSGKYAGHWLGDNNSQWGQLHLSIIGMLEFNLFGIPYIGADICGFFEDTTPEMCKRWMQLGAFYTFSRNHNGAGFRDQDPAVLGEDVARASKEVMEIRYWLLPYLYTLFHFAHTQGNTVIRPLHHEFPRDKATYEIDTQFLWGPALLISPILQEGQTSLTYYLPRGRWYNFYTGVVEISEQGTFHKRAITSDTLIPLHVRGGYILPLQAPANNTVYSRRNPFKLLVALEDSENTGRGMVADGQLFWDDGDSIDQCSDITLTTKHSRSVFRHCTHHTTLKISVQTLHSPDNTQDQCSDCTHHTTLKISVQTLHSPHNTQDQCSDCTHQTTLKISVQTLHSPDNTQDQCSDTALTTQHSRSMFRLHSPDNTQDQCSDTALTRQHSRSMFRLHSPDNTQDQCSDTALTTQHSRSVFRHCTHHTTLKINVQTALTRQHSRSVFRHCTHQTTLKINVQTALTRQHKISVQTLHSPHNTQDQCSDTALTIQHSRSVFRHCTHHATQDQFSDTALTRQHSRSVFRHYTHHTTLKISVQTLHSPYNTQDQDTALTRQHSLSVFRHCIHQTTLKISVQTLHSPDNTQDQCSDTAFTRQHSRSVFRHCTHHTTLKISVQTLHSPDNTQDQCSDTALTTQHSRSVFRHCTLHSPDNTQDQCSDTALTRQHSRSMFRLHSPDNTQDQCSDTALTRQHSRSMFRHCTHHTTLKINVQTALTRQHSRSVFRHCTHQTTLKINVQTALTRQHSRSVFRHCTHQTTLKINVQTLHSPHNPQDQCSDCTHQTTLKISVQTLHSPDNTQDQCSDCTHQTTLKISVQTLHSPYNTQDQCSDTVLTMQLKISFQTLHSPDNTQDQCSDTTLTTQHSRSVFRHCTHHTTLKIKTLHSPDNTHYQYSDTAFTRQHSRSVFRHCTHQTTLKISVQTLHSPGNTQDQCSDTALTTQHSRSVFRHCTHQTTLKISVQTLHSPHNTQDQCSDTALCTHQTTLKISVQTLHSPHNTQDQCSDCTHQTTLKISVQTLHSPDNTQDQCSDTALTTQHSRSMFRLHSPDNTQDQCSDTALTRQHSRSMFRLHSPDNTQDQCSDTALTTQHSRSVFRHCTHHTTLKINVQTALTRQHSRSVFRHCTHQTTLKINVQTALTRQHSRSVFRHCTHQTTLKISVQTLYSPCNSRSVFRHCTHHTTLKISVQTLHSPDNTQDQCSDTVLTMQLKISFQTLHSPDNTQDQCSDTTLTTQHSRSVFRHCTHHTTLKIKTLHSPDNTHYQYSDTAFTTQHSRSVFRHCNHQATLKISVQTLHSPDNTQDQCSDTALTRQHSRSVFRHCTHHTTLKISVQTLHSALTRQYSRSVFRHCTHHTTLKISVQTLHSPDNTQDQCSDTVLTMQLKISVQTLHSPHNTQDQCSDTALTRQHSRSVFRHCTHHATQDQCSDTALTRQHSRSVFRHYTHHTTLKISVQTLHSPCNTQDQCSNTALTTQLKISVQTLHSPDNTQGQCSDTALTIQHSRSVFRQCTHQTALKISVQTMFSPCNSRSVFRHCTHQTTLKISVQTLHSPDNTQNQCSDTVLTMQLMISVQTLHSPDNTQDQCSDTVLTMQLKMSVQTLHSPCNTQDQCSDTALTTQHSRSVFRHYTHNTTLKISVQTLHSPYNTQDQDTALTRQHSISVFRHCTHQTTLKIGVQTLHSPHNTQDQFSDTALTRQHSRSVFRHCTHHATQDQCSDTALTMQHSISVFRHCTHHATLKISVQTLHSPYNTQDQDTALTRQQSISVFRHCTHQTTLKISIQTLHSPHNTQDQCSDTALTTQHSRSVFRHCTHHTTLKISVQTLHSPDNTQDKCSDTVLTIQLKISVQTLHSPHNTQDQCSDTALTTQHSRSVFRHCTHHATQDQCSDTALTTQQSISVFRHCTHHATQDQVFRHCTHQTTLNISVQTLHSQHNTQDQCSDTALTIQHSRSRHCTHQTTVNICIQTLHSADNTQDQCSDTALTTQHSRSVFRHCTHQTTLKISVQTLHSPDNTEDQCSDTALTRQHSRSVFRHCTHHTTLKISVQTLHSPDNTQDQCSDTALTRQHSRSVFRHCTLHSPDNTQDQCSDTALTRQYSRSVFRHCTHQTTLKISVQTLHSPHNTQDQCSDTVLTRQLKISV</sequence>
<dbReference type="EMBL" id="JBJQND010000008">
    <property type="protein sequence ID" value="KAL3869415.1"/>
    <property type="molecule type" value="Genomic_DNA"/>
</dbReference>
<evidence type="ECO:0000256" key="4">
    <source>
        <dbReference type="ARBA" id="ARBA00022692"/>
    </source>
</evidence>
<dbReference type="Pfam" id="PF21365">
    <property type="entry name" value="Glyco_hydro_31_3rd"/>
    <property type="match status" value="2"/>
</dbReference>
<dbReference type="GO" id="GO:0005737">
    <property type="term" value="C:cytoplasm"/>
    <property type="evidence" value="ECO:0007669"/>
    <property type="project" value="UniProtKB-ARBA"/>
</dbReference>
<evidence type="ECO:0000256" key="2">
    <source>
        <dbReference type="ARBA" id="ARBA00007806"/>
    </source>
</evidence>
<dbReference type="InterPro" id="IPR048395">
    <property type="entry name" value="Glyco_hydro_31_C"/>
</dbReference>
<dbReference type="GO" id="GO:0012505">
    <property type="term" value="C:endomembrane system"/>
    <property type="evidence" value="ECO:0007669"/>
    <property type="project" value="UniProtKB-ARBA"/>
</dbReference>
<feature type="compositionally biased region" description="Low complexity" evidence="14">
    <location>
        <begin position="61"/>
        <end position="78"/>
    </location>
</feature>
<dbReference type="InterPro" id="IPR013780">
    <property type="entry name" value="Glyco_hydro_b"/>
</dbReference>
<keyword evidence="9 15" id="KW-0472">Membrane</keyword>
<dbReference type="FunFam" id="2.60.40.1760:FF:000001">
    <property type="entry name" value="Maltase-glucoamylase, intestinal"/>
    <property type="match status" value="2"/>
</dbReference>
<organism evidence="17 18">
    <name type="scientific">Sinanodonta woodiana</name>
    <name type="common">Chinese pond mussel</name>
    <name type="synonym">Anodonta woodiana</name>
    <dbReference type="NCBI Taxonomy" id="1069815"/>
    <lineage>
        <taxon>Eukaryota</taxon>
        <taxon>Metazoa</taxon>
        <taxon>Spiralia</taxon>
        <taxon>Lophotrochozoa</taxon>
        <taxon>Mollusca</taxon>
        <taxon>Bivalvia</taxon>
        <taxon>Autobranchia</taxon>
        <taxon>Heteroconchia</taxon>
        <taxon>Palaeoheterodonta</taxon>
        <taxon>Unionida</taxon>
        <taxon>Unionoidea</taxon>
        <taxon>Unionidae</taxon>
        <taxon>Unioninae</taxon>
        <taxon>Sinanodonta</taxon>
    </lineage>
</organism>
<dbReference type="GO" id="GO:0005886">
    <property type="term" value="C:plasma membrane"/>
    <property type="evidence" value="ECO:0007669"/>
    <property type="project" value="UniProtKB-ARBA"/>
</dbReference>
<evidence type="ECO:0000256" key="15">
    <source>
        <dbReference type="SAM" id="Phobius"/>
    </source>
</evidence>
<dbReference type="FunFam" id="3.20.20.80:FF:000016">
    <property type="entry name" value="Maltase-glucoamylase, intestinal"/>
    <property type="match status" value="2"/>
</dbReference>
<dbReference type="CDD" id="cd06602">
    <property type="entry name" value="GH31_MGAM_SI_GAA"/>
    <property type="match status" value="2"/>
</dbReference>
<reference evidence="17 18" key="1">
    <citation type="submission" date="2024-11" db="EMBL/GenBank/DDBJ databases">
        <title>Chromosome-level genome assembly of the freshwater bivalve Anodonta woodiana.</title>
        <authorList>
            <person name="Chen X."/>
        </authorList>
    </citation>
    <scope>NUCLEOTIDE SEQUENCE [LARGE SCALE GENOMIC DNA]</scope>
    <source>
        <strain evidence="17">MN2024</strain>
        <tissue evidence="17">Gills</tissue>
    </source>
</reference>
<dbReference type="SUPFAM" id="SSF57492">
    <property type="entry name" value="Trefoil"/>
    <property type="match status" value="2"/>
</dbReference>
<comment type="caution">
    <text evidence="13">Lacks conserved residue(s) required for the propagation of feature annotation.</text>
</comment>
<dbReference type="Pfam" id="PF01055">
    <property type="entry name" value="Glyco_hydro_31_2nd"/>
    <property type="match status" value="2"/>
</dbReference>
<keyword evidence="10 13" id="KW-1015">Disulfide bond</keyword>
<dbReference type="InterPro" id="IPR000322">
    <property type="entry name" value="Glyco_hydro_31_TIM"/>
</dbReference>
<proteinExistence type="inferred from homology"/>
<dbReference type="InterPro" id="IPR017853">
    <property type="entry name" value="GH"/>
</dbReference>
<evidence type="ECO:0000256" key="6">
    <source>
        <dbReference type="ARBA" id="ARBA00022801"/>
    </source>
</evidence>
<comment type="similarity">
    <text evidence="2">Belongs to the glycosyl hydrolase 31 family.</text>
</comment>
<evidence type="ECO:0000313" key="17">
    <source>
        <dbReference type="EMBL" id="KAL3869415.1"/>
    </source>
</evidence>
<accession>A0ABD3W7A6</accession>
<keyword evidence="18" id="KW-1185">Reference proteome</keyword>
<evidence type="ECO:0000256" key="7">
    <source>
        <dbReference type="ARBA" id="ARBA00022968"/>
    </source>
</evidence>
<feature type="transmembrane region" description="Helical" evidence="15">
    <location>
        <begin position="27"/>
        <end position="47"/>
    </location>
</feature>
<keyword evidence="8 15" id="KW-1133">Transmembrane helix</keyword>
<dbReference type="InterPro" id="IPR011013">
    <property type="entry name" value="Gal_mutarotase_sf_dom"/>
</dbReference>
<keyword evidence="11" id="KW-0325">Glycoprotein</keyword>
<dbReference type="InterPro" id="IPR044913">
    <property type="entry name" value="P_trefoil_dom_sf"/>
</dbReference>